<keyword evidence="2" id="KW-0805">Transcription regulation</keyword>
<evidence type="ECO:0000313" key="7">
    <source>
        <dbReference type="EMBL" id="PUZ74198.1"/>
    </source>
</evidence>
<dbReference type="PANTHER" id="PTHR11945">
    <property type="entry name" value="MADS BOX PROTEIN"/>
    <property type="match status" value="1"/>
</dbReference>
<keyword evidence="5" id="KW-0539">Nucleus</keyword>
<keyword evidence="8" id="KW-1185">Reference proteome</keyword>
<evidence type="ECO:0000256" key="3">
    <source>
        <dbReference type="ARBA" id="ARBA00023125"/>
    </source>
</evidence>
<dbReference type="Proteomes" id="UP000244336">
    <property type="component" value="Chromosome 1"/>
</dbReference>
<dbReference type="GO" id="GO:0000978">
    <property type="term" value="F:RNA polymerase II cis-regulatory region sequence-specific DNA binding"/>
    <property type="evidence" value="ECO:0007669"/>
    <property type="project" value="TreeGrafter"/>
</dbReference>
<name>A0A2T7F292_9POAL</name>
<dbReference type="SMART" id="SM00432">
    <property type="entry name" value="MADS"/>
    <property type="match status" value="1"/>
</dbReference>
<dbReference type="AlphaFoldDB" id="A0A2T7F292"/>
<sequence>MAGGERKRKDTLGLQKIEIKRQAHRVPREERHVCFSEHRHGLFKKATKFCVRTGAHLAVIMFSPAGKPYSFGHPSVNATVERYLDPGSYVPLARETTHPAVLYEYGSEGERLAKAIQAGGAAAGRARTVPEVRGRRRRRVPINNPNRGRGGLLCKILGGLYEKYRIAIINYNLN</sequence>
<evidence type="ECO:0000313" key="8">
    <source>
        <dbReference type="Proteomes" id="UP000244336"/>
    </source>
</evidence>
<dbReference type="STRING" id="1504633.A0A2T7F292"/>
<gene>
    <name evidence="7" type="ORF">GQ55_1G046300</name>
</gene>
<evidence type="ECO:0000256" key="2">
    <source>
        <dbReference type="ARBA" id="ARBA00023015"/>
    </source>
</evidence>
<dbReference type="PROSITE" id="PS50066">
    <property type="entry name" value="MADS_BOX_2"/>
    <property type="match status" value="1"/>
</dbReference>
<dbReference type="GO" id="GO:0000981">
    <property type="term" value="F:DNA-binding transcription factor activity, RNA polymerase II-specific"/>
    <property type="evidence" value="ECO:0007669"/>
    <property type="project" value="TreeGrafter"/>
</dbReference>
<protein>
    <recommendedName>
        <fullName evidence="6">MADS-box domain-containing protein</fullName>
    </recommendedName>
</protein>
<dbReference type="SUPFAM" id="SSF55455">
    <property type="entry name" value="SRF-like"/>
    <property type="match status" value="1"/>
</dbReference>
<accession>A0A2T7F292</accession>
<evidence type="ECO:0000259" key="6">
    <source>
        <dbReference type="PROSITE" id="PS50066"/>
    </source>
</evidence>
<comment type="subcellular location">
    <subcellularLocation>
        <location evidence="1">Nucleus</location>
    </subcellularLocation>
</comment>
<dbReference type="GO" id="GO:0046983">
    <property type="term" value="F:protein dimerization activity"/>
    <property type="evidence" value="ECO:0007669"/>
    <property type="project" value="InterPro"/>
</dbReference>
<dbReference type="Gene3D" id="3.40.1810.10">
    <property type="entry name" value="Transcription factor, MADS-box"/>
    <property type="match status" value="1"/>
</dbReference>
<evidence type="ECO:0000256" key="5">
    <source>
        <dbReference type="ARBA" id="ARBA00023242"/>
    </source>
</evidence>
<evidence type="ECO:0000256" key="4">
    <source>
        <dbReference type="ARBA" id="ARBA00023163"/>
    </source>
</evidence>
<feature type="domain" description="MADS-box" evidence="6">
    <location>
        <begin position="12"/>
        <end position="75"/>
    </location>
</feature>
<dbReference type="PANTHER" id="PTHR11945:SF570">
    <property type="entry name" value="MADS-BOX TRANSCRIPTION FACTOR FAMILY PROTEIN-RELATED"/>
    <property type="match status" value="1"/>
</dbReference>
<dbReference type="OrthoDB" id="1898716at2759"/>
<proteinExistence type="predicted"/>
<dbReference type="GO" id="GO:0005634">
    <property type="term" value="C:nucleus"/>
    <property type="evidence" value="ECO:0007669"/>
    <property type="project" value="UniProtKB-SubCell"/>
</dbReference>
<dbReference type="InterPro" id="IPR036879">
    <property type="entry name" value="TF_MADSbox_sf"/>
</dbReference>
<dbReference type="Gramene" id="PUZ74198">
    <property type="protein sequence ID" value="PUZ74198"/>
    <property type="gene ID" value="GQ55_1G046300"/>
</dbReference>
<dbReference type="Pfam" id="PF00319">
    <property type="entry name" value="SRF-TF"/>
    <property type="match status" value="1"/>
</dbReference>
<dbReference type="InterPro" id="IPR002100">
    <property type="entry name" value="TF_MADSbox"/>
</dbReference>
<keyword evidence="3" id="KW-0238">DNA-binding</keyword>
<dbReference type="EMBL" id="CM009749">
    <property type="protein sequence ID" value="PUZ74198.1"/>
    <property type="molecule type" value="Genomic_DNA"/>
</dbReference>
<organism evidence="7 8">
    <name type="scientific">Panicum hallii var. hallii</name>
    <dbReference type="NCBI Taxonomy" id="1504633"/>
    <lineage>
        <taxon>Eukaryota</taxon>
        <taxon>Viridiplantae</taxon>
        <taxon>Streptophyta</taxon>
        <taxon>Embryophyta</taxon>
        <taxon>Tracheophyta</taxon>
        <taxon>Spermatophyta</taxon>
        <taxon>Magnoliopsida</taxon>
        <taxon>Liliopsida</taxon>
        <taxon>Poales</taxon>
        <taxon>Poaceae</taxon>
        <taxon>PACMAD clade</taxon>
        <taxon>Panicoideae</taxon>
        <taxon>Panicodae</taxon>
        <taxon>Paniceae</taxon>
        <taxon>Panicinae</taxon>
        <taxon>Panicum</taxon>
        <taxon>Panicum sect. Panicum</taxon>
    </lineage>
</organism>
<reference evidence="7 8" key="1">
    <citation type="submission" date="2018-04" db="EMBL/GenBank/DDBJ databases">
        <title>WGS assembly of Panicum hallii var. hallii HAL2.</title>
        <authorList>
            <person name="Lovell J."/>
            <person name="Jenkins J."/>
            <person name="Lowry D."/>
            <person name="Mamidi S."/>
            <person name="Sreedasyam A."/>
            <person name="Weng X."/>
            <person name="Barry K."/>
            <person name="Bonette J."/>
            <person name="Campitelli B."/>
            <person name="Daum C."/>
            <person name="Gordon S."/>
            <person name="Gould B."/>
            <person name="Lipzen A."/>
            <person name="MacQueen A."/>
            <person name="Palacio-Mejia J."/>
            <person name="Plott C."/>
            <person name="Shakirov E."/>
            <person name="Shu S."/>
            <person name="Yoshinaga Y."/>
            <person name="Zane M."/>
            <person name="Rokhsar D."/>
            <person name="Grimwood J."/>
            <person name="Schmutz J."/>
            <person name="Juenger T."/>
        </authorList>
    </citation>
    <scope>NUCLEOTIDE SEQUENCE [LARGE SCALE GENOMIC DNA]</scope>
    <source>
        <strain evidence="8">cv. HAL2</strain>
    </source>
</reference>
<evidence type="ECO:0000256" key="1">
    <source>
        <dbReference type="ARBA" id="ARBA00004123"/>
    </source>
</evidence>
<keyword evidence="4" id="KW-0804">Transcription</keyword>